<accession>A0A498J019</accession>
<sequence length="124" mass="13526">KGIETIVDVGGGNGTTVRLLVKACPWIRGINFDLPHVVSLAPECDRIENVGGDFFDRIPNADAAIIMGANGGNARHLCAWGNDAANEVLTEARLLLVENYFQTPSRAWVQPYALENFWKGQLFG</sequence>
<dbReference type="InterPro" id="IPR001077">
    <property type="entry name" value="COMT_C"/>
</dbReference>
<evidence type="ECO:0000256" key="3">
    <source>
        <dbReference type="ARBA" id="ARBA00022691"/>
    </source>
</evidence>
<proteinExistence type="predicted"/>
<evidence type="ECO:0000313" key="6">
    <source>
        <dbReference type="Proteomes" id="UP000290289"/>
    </source>
</evidence>
<evidence type="ECO:0000256" key="2">
    <source>
        <dbReference type="ARBA" id="ARBA00022679"/>
    </source>
</evidence>
<evidence type="ECO:0000259" key="4">
    <source>
        <dbReference type="Pfam" id="PF00891"/>
    </source>
</evidence>
<dbReference type="EMBL" id="RDQH01000336">
    <property type="protein sequence ID" value="RXH87704.1"/>
    <property type="molecule type" value="Genomic_DNA"/>
</dbReference>
<dbReference type="SUPFAM" id="SSF53335">
    <property type="entry name" value="S-adenosyl-L-methionine-dependent methyltransferases"/>
    <property type="match status" value="1"/>
</dbReference>
<protein>
    <recommendedName>
        <fullName evidence="4">O-methyltransferase C-terminal domain-containing protein</fullName>
    </recommendedName>
</protein>
<feature type="domain" description="O-methyltransferase C-terminal" evidence="4">
    <location>
        <begin position="2"/>
        <end position="66"/>
    </location>
</feature>
<dbReference type="GO" id="GO:0032259">
    <property type="term" value="P:methylation"/>
    <property type="evidence" value="ECO:0007669"/>
    <property type="project" value="UniProtKB-KW"/>
</dbReference>
<keyword evidence="1" id="KW-0489">Methyltransferase</keyword>
<feature type="non-terminal residue" evidence="5">
    <location>
        <position position="1"/>
    </location>
</feature>
<keyword evidence="6" id="KW-1185">Reference proteome</keyword>
<gene>
    <name evidence="5" type="ORF">DVH24_034604</name>
</gene>
<comment type="caution">
    <text evidence="5">The sequence shown here is derived from an EMBL/GenBank/DDBJ whole genome shotgun (WGS) entry which is preliminary data.</text>
</comment>
<dbReference type="AlphaFoldDB" id="A0A498J019"/>
<dbReference type="PANTHER" id="PTHR11746">
    <property type="entry name" value="O-METHYLTRANSFERASE"/>
    <property type="match status" value="1"/>
</dbReference>
<evidence type="ECO:0000313" key="5">
    <source>
        <dbReference type="EMBL" id="RXH87704.1"/>
    </source>
</evidence>
<dbReference type="GO" id="GO:0008171">
    <property type="term" value="F:O-methyltransferase activity"/>
    <property type="evidence" value="ECO:0007669"/>
    <property type="project" value="InterPro"/>
</dbReference>
<name>A0A498J019_MALDO</name>
<organism evidence="5 6">
    <name type="scientific">Malus domestica</name>
    <name type="common">Apple</name>
    <name type="synonym">Pyrus malus</name>
    <dbReference type="NCBI Taxonomy" id="3750"/>
    <lineage>
        <taxon>Eukaryota</taxon>
        <taxon>Viridiplantae</taxon>
        <taxon>Streptophyta</taxon>
        <taxon>Embryophyta</taxon>
        <taxon>Tracheophyta</taxon>
        <taxon>Spermatophyta</taxon>
        <taxon>Magnoliopsida</taxon>
        <taxon>eudicotyledons</taxon>
        <taxon>Gunneridae</taxon>
        <taxon>Pentapetalae</taxon>
        <taxon>rosids</taxon>
        <taxon>fabids</taxon>
        <taxon>Rosales</taxon>
        <taxon>Rosaceae</taxon>
        <taxon>Amygdaloideae</taxon>
        <taxon>Maleae</taxon>
        <taxon>Malus</taxon>
    </lineage>
</organism>
<dbReference type="InterPro" id="IPR029063">
    <property type="entry name" value="SAM-dependent_MTases_sf"/>
</dbReference>
<dbReference type="Gene3D" id="3.40.50.150">
    <property type="entry name" value="Vaccinia Virus protein VP39"/>
    <property type="match status" value="1"/>
</dbReference>
<keyword evidence="3" id="KW-0949">S-adenosyl-L-methionine</keyword>
<evidence type="ECO:0000256" key="1">
    <source>
        <dbReference type="ARBA" id="ARBA00022603"/>
    </source>
</evidence>
<reference evidence="5 6" key="1">
    <citation type="submission" date="2018-10" db="EMBL/GenBank/DDBJ databases">
        <title>A high-quality apple genome assembly.</title>
        <authorList>
            <person name="Hu J."/>
        </authorList>
    </citation>
    <scope>NUCLEOTIDE SEQUENCE [LARGE SCALE GENOMIC DNA]</scope>
    <source>
        <strain evidence="6">cv. HFTH1</strain>
        <tissue evidence="5">Young leaf</tissue>
    </source>
</reference>
<dbReference type="PROSITE" id="PS51683">
    <property type="entry name" value="SAM_OMT_II"/>
    <property type="match status" value="1"/>
</dbReference>
<dbReference type="InterPro" id="IPR016461">
    <property type="entry name" value="COMT-like"/>
</dbReference>
<dbReference type="Proteomes" id="UP000290289">
    <property type="component" value="Chromosome 10"/>
</dbReference>
<keyword evidence="2" id="KW-0808">Transferase</keyword>
<dbReference type="STRING" id="3750.A0A498J019"/>
<dbReference type="Pfam" id="PF00891">
    <property type="entry name" value="Methyltransf_2"/>
    <property type="match status" value="1"/>
</dbReference>